<gene>
    <name evidence="1" type="ORF">Syn7803C25_156</name>
</gene>
<sequence>MSNTTCAQCSGTLGKRQKKFCCVTCANLYNAEVWKKQHKEEYPDRYIVCDICGVEKPQARFSLLDKTRATGCERRTTCKPCSKNRRERERRDRGWQHDARNILWRVSRARAKRCGIEYTITKEDIVIPEYCPVFGMKLHREDRATWYAAPSIDRIDNTKGYIPGNIVIVSRRANILKKDATIEELVLLAEYYKRYRG</sequence>
<evidence type="ECO:0000313" key="2">
    <source>
        <dbReference type="Proteomes" id="UP000185306"/>
    </source>
</evidence>
<organism evidence="1 2">
    <name type="scientific">Synechococcus phage ACG-2014f</name>
    <dbReference type="NCBI Taxonomy" id="1493511"/>
    <lineage>
        <taxon>Viruses</taxon>
        <taxon>Duplodnaviria</taxon>
        <taxon>Heunggongvirae</taxon>
        <taxon>Uroviricota</taxon>
        <taxon>Caudoviricetes</taxon>
        <taxon>Pantevenvirales</taxon>
        <taxon>Kyanoviridae</taxon>
        <taxon>Atlauavirus</taxon>
        <taxon>Atlauavirus tusconc8</taxon>
    </lineage>
</organism>
<accession>A0A0E3G4R3</accession>
<protein>
    <submittedName>
        <fullName evidence="1">Uncharacterized protein</fullName>
    </submittedName>
</protein>
<dbReference type="Gene3D" id="3.30.40.220">
    <property type="match status" value="1"/>
</dbReference>
<evidence type="ECO:0000313" key="1">
    <source>
        <dbReference type="EMBL" id="AIX44079.1"/>
    </source>
</evidence>
<proteinExistence type="predicted"/>
<name>A0A0E3G4R3_9CAUD</name>
<dbReference type="EMBL" id="KJ019152">
    <property type="protein sequence ID" value="AIX44079.1"/>
    <property type="molecule type" value="Genomic_DNA"/>
</dbReference>
<dbReference type="Proteomes" id="UP000185306">
    <property type="component" value="Segment"/>
</dbReference>
<reference evidence="1 2" key="1">
    <citation type="submission" date="2013-12" db="EMBL/GenBank/DDBJ databases">
        <title>Ecological redundancy of diverse viral populations within a natural community.</title>
        <authorList>
            <person name="Gregory A.C."/>
            <person name="LaButti K."/>
            <person name="Copeland A."/>
            <person name="Woyke T."/>
            <person name="Sullivan M.B."/>
        </authorList>
    </citation>
    <scope>NUCLEOTIDE SEQUENCE [LARGE SCALE GENOMIC DNA]</scope>
    <source>
        <strain evidence="1">Syn7803C25</strain>
    </source>
</reference>